<keyword evidence="4" id="KW-1185">Reference proteome</keyword>
<evidence type="ECO:0000259" key="2">
    <source>
        <dbReference type="Pfam" id="PF07687"/>
    </source>
</evidence>
<dbReference type="VEuPathDB" id="TriTrypDB:ADEAN_000329900"/>
<dbReference type="GO" id="GO:0016787">
    <property type="term" value="F:hydrolase activity"/>
    <property type="evidence" value="ECO:0007669"/>
    <property type="project" value="InterPro"/>
</dbReference>
<accession>A0A7G2C9W5</accession>
<organism evidence="3 4">
    <name type="scientific">Angomonas deanei</name>
    <dbReference type="NCBI Taxonomy" id="59799"/>
    <lineage>
        <taxon>Eukaryota</taxon>
        <taxon>Discoba</taxon>
        <taxon>Euglenozoa</taxon>
        <taxon>Kinetoplastea</taxon>
        <taxon>Metakinetoplastina</taxon>
        <taxon>Trypanosomatida</taxon>
        <taxon>Trypanosomatidae</taxon>
        <taxon>Strigomonadinae</taxon>
        <taxon>Angomonas</taxon>
    </lineage>
</organism>
<dbReference type="Pfam" id="PF07687">
    <property type="entry name" value="M20_dimer"/>
    <property type="match status" value="1"/>
</dbReference>
<protein>
    <submittedName>
        <fullName evidence="3">Peptidase family M20/M25/M40/Peptidase dimerisation domain containing protein, putative</fullName>
    </submittedName>
</protein>
<dbReference type="Gene3D" id="3.40.630.10">
    <property type="entry name" value="Zn peptidases"/>
    <property type="match status" value="1"/>
</dbReference>
<sequence length="378" mass="42984">MNKDNLERAIALRRELHTHPELSNEEVWTKARLLEFLKKNTKNLTIKDEKTWFYAVYHAKGNHKKENIAFRADFDALPMAEGIDIPWASKVEGKSHKCGHDGHSSSMMAFAMEVDQKGAPNNLFFLWQPAEEVGEGALQCLPLIERENITRIFGYHNLQGFPLRSVAVRDEVIQCASVGMIIKLKGTPAHASQPESGRNPSRAIAYLIEKIPEETKKSTNLLLCTVVQVNVGNRQFGMSAYYGELLLTIRAVYEKELEELRDNLIQLSKKKAQEDGLEVSFEYSDYFPETRNDPKCTDMVRQVAKERNIQLVEMKDALRPSEDFGHYTKKCPGSYFFIGNGVDYPPIHTTPYDFRDEIIEVSVEMFKGLAGMTTSPSL</sequence>
<dbReference type="PANTHER" id="PTHR11014">
    <property type="entry name" value="PEPTIDASE M20 FAMILY MEMBER"/>
    <property type="match status" value="1"/>
</dbReference>
<dbReference type="InterPro" id="IPR017439">
    <property type="entry name" value="Amidohydrolase"/>
</dbReference>
<dbReference type="AlphaFoldDB" id="A0A7G2C9W5"/>
<dbReference type="InterPro" id="IPR002933">
    <property type="entry name" value="Peptidase_M20"/>
</dbReference>
<dbReference type="EMBL" id="LR877149">
    <property type="protein sequence ID" value="CAD2215841.1"/>
    <property type="molecule type" value="Genomic_DNA"/>
</dbReference>
<dbReference type="SUPFAM" id="SSF53187">
    <property type="entry name" value="Zn-dependent exopeptidases"/>
    <property type="match status" value="1"/>
</dbReference>
<dbReference type="Pfam" id="PF01546">
    <property type="entry name" value="Peptidase_M20"/>
    <property type="match status" value="1"/>
</dbReference>
<feature type="domain" description="Peptidase M20 dimerisation" evidence="2">
    <location>
        <begin position="177"/>
        <end position="274"/>
    </location>
</feature>
<name>A0A7G2C9W5_9TRYP</name>
<keyword evidence="1" id="KW-0175">Coiled coil</keyword>
<dbReference type="InterPro" id="IPR011650">
    <property type="entry name" value="Peptidase_M20_dimer"/>
</dbReference>
<dbReference type="Proteomes" id="UP000515908">
    <property type="component" value="Chromosome 05"/>
</dbReference>
<dbReference type="NCBIfam" id="TIGR01891">
    <property type="entry name" value="amidohydrolases"/>
    <property type="match status" value="1"/>
</dbReference>
<reference evidence="3 4" key="1">
    <citation type="submission" date="2020-08" db="EMBL/GenBank/DDBJ databases">
        <authorList>
            <person name="Newling K."/>
            <person name="Davey J."/>
            <person name="Forrester S."/>
        </authorList>
    </citation>
    <scope>NUCLEOTIDE SEQUENCE [LARGE SCALE GENOMIC DNA]</scope>
    <source>
        <strain evidence="4">Crithidia deanei Carvalho (ATCC PRA-265)</strain>
    </source>
</reference>
<dbReference type="PANTHER" id="PTHR11014:SF169">
    <property type="entry name" value="CLAN MH, FAMILY M20, PEPTIDASE T-LIKE METALLOPEPTIDASE"/>
    <property type="match status" value="1"/>
</dbReference>
<gene>
    <name evidence="3" type="ORF">ADEAN_000329900</name>
</gene>
<dbReference type="InterPro" id="IPR036264">
    <property type="entry name" value="Bact_exopeptidase_dim_dom"/>
</dbReference>
<evidence type="ECO:0000313" key="4">
    <source>
        <dbReference type="Proteomes" id="UP000515908"/>
    </source>
</evidence>
<dbReference type="Gene3D" id="3.30.70.360">
    <property type="match status" value="1"/>
</dbReference>
<feature type="coiled-coil region" evidence="1">
    <location>
        <begin position="250"/>
        <end position="277"/>
    </location>
</feature>
<evidence type="ECO:0000256" key="1">
    <source>
        <dbReference type="SAM" id="Coils"/>
    </source>
</evidence>
<proteinExistence type="predicted"/>
<dbReference type="SUPFAM" id="SSF55031">
    <property type="entry name" value="Bacterial exopeptidase dimerisation domain"/>
    <property type="match status" value="1"/>
</dbReference>
<evidence type="ECO:0000313" key="3">
    <source>
        <dbReference type="EMBL" id="CAD2215841.1"/>
    </source>
</evidence>